<evidence type="ECO:0000256" key="1">
    <source>
        <dbReference type="ARBA" id="ARBA00038215"/>
    </source>
</evidence>
<dbReference type="InterPro" id="IPR001466">
    <property type="entry name" value="Beta-lactam-related"/>
</dbReference>
<dbReference type="Gene3D" id="3.40.710.10">
    <property type="entry name" value="DD-peptidase/beta-lactamase superfamily"/>
    <property type="match status" value="1"/>
</dbReference>
<dbReference type="RefSeq" id="XP_030995582.1">
    <property type="nucleotide sequence ID" value="XM_031140378.1"/>
</dbReference>
<evidence type="ECO:0000256" key="2">
    <source>
        <dbReference type="SAM" id="MobiDB-lite"/>
    </source>
</evidence>
<organism evidence="4 5">
    <name type="scientific">Thyridium curvatum</name>
    <dbReference type="NCBI Taxonomy" id="1093900"/>
    <lineage>
        <taxon>Eukaryota</taxon>
        <taxon>Fungi</taxon>
        <taxon>Dikarya</taxon>
        <taxon>Ascomycota</taxon>
        <taxon>Pezizomycotina</taxon>
        <taxon>Sordariomycetes</taxon>
        <taxon>Sordariomycetidae</taxon>
        <taxon>Thyridiales</taxon>
        <taxon>Thyridiaceae</taxon>
        <taxon>Thyridium</taxon>
    </lineage>
</organism>
<dbReference type="Proteomes" id="UP000319257">
    <property type="component" value="Unassembled WGS sequence"/>
</dbReference>
<dbReference type="OrthoDB" id="5946976at2759"/>
<dbReference type="STRING" id="1093900.A0A507B9Y7"/>
<keyword evidence="5" id="KW-1185">Reference proteome</keyword>
<dbReference type="PANTHER" id="PTHR46825">
    <property type="entry name" value="D-ALANYL-D-ALANINE-CARBOXYPEPTIDASE/ENDOPEPTIDASE AMPH"/>
    <property type="match status" value="1"/>
</dbReference>
<dbReference type="InParanoid" id="A0A507B9Y7"/>
<evidence type="ECO:0000313" key="5">
    <source>
        <dbReference type="Proteomes" id="UP000319257"/>
    </source>
</evidence>
<dbReference type="PANTHER" id="PTHR46825:SF14">
    <property type="entry name" value="BETA-LACTAMASE-RELATED DOMAIN-CONTAINING PROTEIN"/>
    <property type="match status" value="1"/>
</dbReference>
<gene>
    <name evidence="4" type="ORF">E0L32_005815</name>
</gene>
<dbReference type="AlphaFoldDB" id="A0A507B9Y7"/>
<dbReference type="InterPro" id="IPR050491">
    <property type="entry name" value="AmpC-like"/>
</dbReference>
<evidence type="ECO:0000313" key="4">
    <source>
        <dbReference type="EMBL" id="TPX13871.1"/>
    </source>
</evidence>
<feature type="domain" description="Beta-lactamase-related" evidence="3">
    <location>
        <begin position="10"/>
        <end position="381"/>
    </location>
</feature>
<feature type="region of interest" description="Disordered" evidence="2">
    <location>
        <begin position="546"/>
        <end position="591"/>
    </location>
</feature>
<accession>A0A507B9Y7</accession>
<proteinExistence type="inferred from homology"/>
<reference evidence="4 5" key="1">
    <citation type="submission" date="2019-06" db="EMBL/GenBank/DDBJ databases">
        <title>Draft genome sequence of the filamentous fungus Phialemoniopsis curvata isolated from diesel fuel.</title>
        <authorList>
            <person name="Varaljay V.A."/>
            <person name="Lyon W.J."/>
            <person name="Crouch A.L."/>
            <person name="Drake C.E."/>
            <person name="Hollomon J.M."/>
            <person name="Nadeau L.J."/>
            <person name="Nunn H.S."/>
            <person name="Stevenson B.S."/>
            <person name="Bojanowski C.L."/>
            <person name="Crookes-Goodson W.J."/>
        </authorList>
    </citation>
    <scope>NUCLEOTIDE SEQUENCE [LARGE SCALE GENOMIC DNA]</scope>
    <source>
        <strain evidence="4 5">D216</strain>
    </source>
</reference>
<sequence length="591" mass="65748">MVQETLGLCGVGSITFAVMHHGRSIFTDHVGYRDVCTKEEPDARTLHTLCSIAKSFVVVAFAILVDRGECKFTDPVGSYLPEFKAKGDILVSSEANFFDFFRHSGGLDNPVVTLLGPGGKVLVPEEDFINLLNDTPTGNHIAGTYYNRHWVYSNVAYGLVAMVIERISGKRYSDFVWEEILEPLNMLDTAVSRSHLTERKGNIAQPFVRLSDGTWCKQPEHEWTDERNTPVLAIIGIRSSVNDLMIWSAAFMDALNGGSEPMAVLSSIRRNPLSSKRVLNILNGPNWSRPNPDDPGNRCSYHLSWLRCFMPSSMLHSLSWNYTLADNDVEDKDHINKNVLGRNSPPMLLHKMTGIGYCGTGSVNIFPETSSAVVVLSSGLNKGDPSDFVAAMLIQELFDLKPRIDILSMVSLEVEDCLRRWDRMVAEWTEHRNDAAPKCPLDDYVGGYYGMGITLTIRKSNQPEKLELLFNGREDVVQVLGHYNEDMYSYQPLDRDDWLRGAWLDWDYFMPAKYDRAKYTLLDRYFASTCRHNEPQSMIEGIVNSRAQEDAAVRERSSTGGGGTSGSGGGGGGKPDNTGGGEDKTPNGVSK</sequence>
<dbReference type="InterPro" id="IPR012338">
    <property type="entry name" value="Beta-lactam/transpept-like"/>
</dbReference>
<name>A0A507B9Y7_9PEZI</name>
<dbReference type="SUPFAM" id="SSF56601">
    <property type="entry name" value="beta-lactamase/transpeptidase-like"/>
    <property type="match status" value="1"/>
</dbReference>
<comment type="caution">
    <text evidence="4">The sequence shown here is derived from an EMBL/GenBank/DDBJ whole genome shotgun (WGS) entry which is preliminary data.</text>
</comment>
<dbReference type="Pfam" id="PF00144">
    <property type="entry name" value="Beta-lactamase"/>
    <property type="match status" value="1"/>
</dbReference>
<evidence type="ECO:0000259" key="3">
    <source>
        <dbReference type="Pfam" id="PF00144"/>
    </source>
</evidence>
<dbReference type="EMBL" id="SKBQ01000031">
    <property type="protein sequence ID" value="TPX13871.1"/>
    <property type="molecule type" value="Genomic_DNA"/>
</dbReference>
<feature type="compositionally biased region" description="Gly residues" evidence="2">
    <location>
        <begin position="559"/>
        <end position="580"/>
    </location>
</feature>
<dbReference type="GeneID" id="41973262"/>
<comment type="similarity">
    <text evidence="1">Belongs to the peptidase S12 family.</text>
</comment>
<protein>
    <recommendedName>
        <fullName evidence="3">Beta-lactamase-related domain-containing protein</fullName>
    </recommendedName>
</protein>
<feature type="compositionally biased region" description="Basic and acidic residues" evidence="2">
    <location>
        <begin position="547"/>
        <end position="557"/>
    </location>
</feature>